<name>A0A6C1KKP5_XANAU</name>
<dbReference type="OrthoDB" id="9816482at2"/>
<protein>
    <submittedName>
        <fullName evidence="1">ATP-binding protein</fullName>
    </submittedName>
</protein>
<comment type="caution">
    <text evidence="1">The sequence shown here is derived from an EMBL/GenBank/DDBJ whole genome shotgun (WGS) entry which is preliminary data.</text>
</comment>
<keyword evidence="1" id="KW-0547">Nucleotide-binding</keyword>
<sequence>MGKKKSGNTTVVAVEAVGRATTEIPVEISTRFLEHFSEQLYSSPQKAFEELISNGWDAGADYVEIRIPADLSAADATMAVLDNGSSMDEQGLRDLWHIAFSPKRDRPEQHGRRVVGKFGIGKLATYVLASRLTYICKAADGIIRRVTMDYGQVDRTAAADKLISELTLDLYEVRESELETAIGSVAYGPDLLKIIAEGVQLDPGAAVADDDFGAPASILKRQSRGTWTLVILSGLKPTGRELKVGVLRRMLEAALPLSSEMVIRINGEALNSTKLAAGVAREWSIGPDLKLDELNLDNADESDDVAAATTSTQADSTVKVISGLSPHPYIDLPGIGRVTGRIRLYDEKISGGKAEDRGVSNGFFVNVLGRVVNQSDPSFGAENLSHAAWARFRMTVRADGLNPYLNTNREQFREQRALHIFRAFLRKAFNIARSAYDSDSNAEMPDGGDVLVRSLGVVSLAPLRSAVSEALRTQPPIPGLFDETGISDREQKREDWRKNTADHIQNALGKVKYERSDDDSFVRFRIQDSTIVVNRDHPFVAEHTRTKAEKELVRTIAMVNLLTDVYALESGIDPAKVESMRDYRDQLMRFRALQRRQSGTHIAKLLLGTQHKSGASKELETVVADALRYLGFSVKELAKPGQPEGIASAYAFSAPQQPEPTDEEPEPPLYKFTYDAKSSKHLTAKTGNISLDGVQEHRKRYGAQYALVVAPGFEEGALTVRCEQVGVTPMRAADLGKLLEYTVTYGAISLDVLEAMFKLRDPKAVTAWVEALEGKLKSKRKLTIDVFLKALEHLRGKVPDALQASLVSYTCRSQLGVPTVRDEDVIRLVRGLQILIPDLVGLDDNERIIVNASAERVAAAVEKQLDNLHAEVDADAVLGDA</sequence>
<dbReference type="GO" id="GO:0005524">
    <property type="term" value="F:ATP binding"/>
    <property type="evidence" value="ECO:0007669"/>
    <property type="project" value="UniProtKB-KW"/>
</dbReference>
<dbReference type="SUPFAM" id="SSF55874">
    <property type="entry name" value="ATPase domain of HSP90 chaperone/DNA topoisomerase II/histidine kinase"/>
    <property type="match status" value="1"/>
</dbReference>
<gene>
    <name evidence="1" type="ORF">FBQ73_00090</name>
</gene>
<dbReference type="GeneID" id="95771862"/>
<accession>A0A6C1KKP5</accession>
<organism evidence="1 2">
    <name type="scientific">Xanthobacter autotrophicus</name>
    <dbReference type="NCBI Taxonomy" id="280"/>
    <lineage>
        <taxon>Bacteria</taxon>
        <taxon>Pseudomonadati</taxon>
        <taxon>Pseudomonadota</taxon>
        <taxon>Alphaproteobacteria</taxon>
        <taxon>Hyphomicrobiales</taxon>
        <taxon>Xanthobacteraceae</taxon>
        <taxon>Xanthobacter</taxon>
    </lineage>
</organism>
<proteinExistence type="predicted"/>
<dbReference type="Gene3D" id="3.30.565.10">
    <property type="entry name" value="Histidine kinase-like ATPase, C-terminal domain"/>
    <property type="match status" value="1"/>
</dbReference>
<dbReference type="Pfam" id="PF13589">
    <property type="entry name" value="HATPase_c_3"/>
    <property type="match status" value="1"/>
</dbReference>
<evidence type="ECO:0000313" key="1">
    <source>
        <dbReference type="EMBL" id="TLX44872.1"/>
    </source>
</evidence>
<dbReference type="EMBL" id="VAUP01000002">
    <property type="protein sequence ID" value="TLX44872.1"/>
    <property type="molecule type" value="Genomic_DNA"/>
</dbReference>
<dbReference type="AlphaFoldDB" id="A0A6C1KKP5"/>
<dbReference type="RefSeq" id="WP_138397501.1">
    <property type="nucleotide sequence ID" value="NZ_JBAFVI010000004.1"/>
</dbReference>
<reference evidence="1 2" key="1">
    <citation type="submission" date="2019-05" db="EMBL/GenBank/DDBJ databases">
        <authorList>
            <person name="Zhou X."/>
        </authorList>
    </citation>
    <scope>NUCLEOTIDE SEQUENCE [LARGE SCALE GENOMIC DNA]</scope>
    <source>
        <strain evidence="1 2">DSM 432</strain>
    </source>
</reference>
<keyword evidence="1" id="KW-0067">ATP-binding</keyword>
<dbReference type="InterPro" id="IPR036890">
    <property type="entry name" value="HATPase_C_sf"/>
</dbReference>
<dbReference type="Proteomes" id="UP000305131">
    <property type="component" value="Unassembled WGS sequence"/>
</dbReference>
<evidence type="ECO:0000313" key="2">
    <source>
        <dbReference type="Proteomes" id="UP000305131"/>
    </source>
</evidence>